<feature type="region of interest" description="Disordered" evidence="2">
    <location>
        <begin position="1"/>
        <end position="25"/>
    </location>
</feature>
<organism evidence="5 6">
    <name type="scientific">Aquipuribacter nitratireducens</name>
    <dbReference type="NCBI Taxonomy" id="650104"/>
    <lineage>
        <taxon>Bacteria</taxon>
        <taxon>Bacillati</taxon>
        <taxon>Actinomycetota</taxon>
        <taxon>Actinomycetes</taxon>
        <taxon>Micrococcales</taxon>
        <taxon>Intrasporangiaceae</taxon>
        <taxon>Aquipuribacter</taxon>
    </lineage>
</organism>
<feature type="domain" description="Glycosyltransferase RgtA/B/C/D-like" evidence="3">
    <location>
        <begin position="133"/>
        <end position="223"/>
    </location>
</feature>
<accession>A0ABW0GQD0</accession>
<keyword evidence="6" id="KW-1185">Reference proteome</keyword>
<comment type="function">
    <text evidence="1">Protein O-mannosyltransferase that catalyzes the transfer of a single mannose residue from a polyprenol phospho-mannosyl lipidic donor to the hydroxyl group of selected serine and threonine residues in acceptor proteins.</text>
</comment>
<keyword evidence="1" id="KW-0812">Transmembrane</keyword>
<comment type="caution">
    <text evidence="5">The sequence shown here is derived from an EMBL/GenBank/DDBJ whole genome shotgun (WGS) entry which is preliminary data.</text>
</comment>
<feature type="transmembrane region" description="Helical" evidence="1">
    <location>
        <begin position="431"/>
        <end position="449"/>
    </location>
</feature>
<dbReference type="InterPro" id="IPR032421">
    <property type="entry name" value="PMT_4TMC"/>
</dbReference>
<gene>
    <name evidence="5" type="ORF">ACFPJ6_13795</name>
</gene>
<dbReference type="PANTHER" id="PTHR10050:SF46">
    <property type="entry name" value="PROTEIN O-MANNOSYL-TRANSFERASE 2"/>
    <property type="match status" value="1"/>
</dbReference>
<reference evidence="6" key="1">
    <citation type="journal article" date="2019" name="Int. J. Syst. Evol. Microbiol.">
        <title>The Global Catalogue of Microorganisms (GCM) 10K type strain sequencing project: providing services to taxonomists for standard genome sequencing and annotation.</title>
        <authorList>
            <consortium name="The Broad Institute Genomics Platform"/>
            <consortium name="The Broad Institute Genome Sequencing Center for Infectious Disease"/>
            <person name="Wu L."/>
            <person name="Ma J."/>
        </authorList>
    </citation>
    <scope>NUCLEOTIDE SEQUENCE [LARGE SCALE GENOMIC DNA]</scope>
    <source>
        <strain evidence="6">CCUG 43114</strain>
    </source>
</reference>
<comment type="pathway">
    <text evidence="1">Protein modification; protein glycosylation.</text>
</comment>
<keyword evidence="1" id="KW-1133">Transmembrane helix</keyword>
<feature type="transmembrane region" description="Helical" evidence="1">
    <location>
        <begin position="274"/>
        <end position="292"/>
    </location>
</feature>
<dbReference type="EC" id="2.4.1.-" evidence="1"/>
<keyword evidence="1" id="KW-0472">Membrane</keyword>
<feature type="transmembrane region" description="Helical" evidence="1">
    <location>
        <begin position="313"/>
        <end position="337"/>
    </location>
</feature>
<dbReference type="EMBL" id="JBHSLD010000013">
    <property type="protein sequence ID" value="MFC5381854.1"/>
    <property type="molecule type" value="Genomic_DNA"/>
</dbReference>
<dbReference type="GO" id="GO:0016757">
    <property type="term" value="F:glycosyltransferase activity"/>
    <property type="evidence" value="ECO:0007669"/>
    <property type="project" value="UniProtKB-KW"/>
</dbReference>
<feature type="transmembrane region" description="Helical" evidence="1">
    <location>
        <begin position="456"/>
        <end position="472"/>
    </location>
</feature>
<dbReference type="RefSeq" id="WP_340271099.1">
    <property type="nucleotide sequence ID" value="NZ_JBBEOG010000009.1"/>
</dbReference>
<comment type="subcellular location">
    <subcellularLocation>
        <location evidence="1">Cell membrane</location>
    </subcellularLocation>
</comment>
<feature type="transmembrane region" description="Helical" evidence="1">
    <location>
        <begin position="177"/>
        <end position="193"/>
    </location>
</feature>
<evidence type="ECO:0000313" key="5">
    <source>
        <dbReference type="EMBL" id="MFC5381854.1"/>
    </source>
</evidence>
<name>A0ABW0GQD0_9MICO</name>
<evidence type="ECO:0000313" key="6">
    <source>
        <dbReference type="Proteomes" id="UP001596122"/>
    </source>
</evidence>
<feature type="transmembrane region" description="Helical" evidence="1">
    <location>
        <begin position="205"/>
        <end position="223"/>
    </location>
</feature>
<dbReference type="Pfam" id="PF16192">
    <property type="entry name" value="PMT_4TMC"/>
    <property type="match status" value="1"/>
</dbReference>
<feature type="transmembrane region" description="Helical" evidence="1">
    <location>
        <begin position="512"/>
        <end position="536"/>
    </location>
</feature>
<keyword evidence="1" id="KW-1003">Cell membrane</keyword>
<protein>
    <recommendedName>
        <fullName evidence="1">Polyprenol-phosphate-mannose--protein mannosyltransferase</fullName>
        <ecNumber evidence="1">2.4.1.-</ecNumber>
    </recommendedName>
</protein>
<feature type="transmembrane region" description="Helical" evidence="1">
    <location>
        <begin position="478"/>
        <end position="500"/>
    </location>
</feature>
<evidence type="ECO:0000256" key="1">
    <source>
        <dbReference type="RuleBase" id="RU367007"/>
    </source>
</evidence>
<feature type="compositionally biased region" description="Low complexity" evidence="2">
    <location>
        <begin position="15"/>
        <end position="25"/>
    </location>
</feature>
<proteinExistence type="inferred from homology"/>
<dbReference type="InterPro" id="IPR027005">
    <property type="entry name" value="PMT-like"/>
</dbReference>
<evidence type="ECO:0000256" key="2">
    <source>
        <dbReference type="SAM" id="MobiDB-lite"/>
    </source>
</evidence>
<keyword evidence="1 5" id="KW-0328">Glycosyltransferase</keyword>
<keyword evidence="1" id="KW-0808">Transferase</keyword>
<evidence type="ECO:0000259" key="4">
    <source>
        <dbReference type="Pfam" id="PF16192"/>
    </source>
</evidence>
<dbReference type="InterPro" id="IPR038731">
    <property type="entry name" value="RgtA/B/C-like"/>
</dbReference>
<dbReference type="Pfam" id="PF13231">
    <property type="entry name" value="PMT_2"/>
    <property type="match status" value="1"/>
</dbReference>
<feature type="domain" description="Protein O-mannosyl-transferase C-terminal four TM" evidence="4">
    <location>
        <begin position="362"/>
        <end position="555"/>
    </location>
</feature>
<dbReference type="PANTHER" id="PTHR10050">
    <property type="entry name" value="DOLICHYL-PHOSPHATE-MANNOSE--PROTEIN MANNOSYLTRANSFERASE"/>
    <property type="match status" value="1"/>
</dbReference>
<comment type="similarity">
    <text evidence="1">Belongs to the glycosyltransferase 39 family.</text>
</comment>
<dbReference type="Proteomes" id="UP001596122">
    <property type="component" value="Unassembled WGS sequence"/>
</dbReference>
<feature type="transmembrane region" description="Helical" evidence="1">
    <location>
        <begin position="45"/>
        <end position="63"/>
    </location>
</feature>
<sequence>MSSTSSGGLLERARPGAAASSRGGADAVRQRLRERLGVVHPEPAWWAWVVAGVMGLVAGLLRFPALGRPASLVFDETYYVKQAYSMILFGHEMRVLSDPEPVPEGEDDTYANDLFNAGTLDVFDRGNPDFVVHPPLGKWMIAAGMRLDPDDTFFWRLSAAVVGVLMVMTLVLVARALFGSTLLGGVAGLLLAVDGHHIVHSRTSLLDIFLAFWVLVAFAFLLADRFRSREVLARKVAEVVASGRRLDPYGPWLGWRPFRLLAGLSLGAACATKWSGLYVLAAFGILTVLWDAGARRAVGVPRWFRGMLLRDSWFAFLAMVPVALVTYVVSWTGWFLAPDSYDRQWAVENPDQATPWLPPALASLWHYHVSAYDFHRSINVVDNTHPYMANPWSWLVMGRPTSFYYQGQDDGVTGCGVDACTQAVTSVGNPVVWWGGTIAVVVCVVAWALHRDWRAGAAVLGLAASYLPWFAFQDRTIFTFYAVAFEPFLVLCLVYALGLLLGPATASPERRLWGAVGAGSVVVAAVACLVFFYPVWTAEVITTAEWRLRMWWPSWV</sequence>
<evidence type="ECO:0000259" key="3">
    <source>
        <dbReference type="Pfam" id="PF13231"/>
    </source>
</evidence>